<evidence type="ECO:0000313" key="3">
    <source>
        <dbReference type="EMBL" id="RED75278.1"/>
    </source>
</evidence>
<dbReference type="AlphaFoldDB" id="A0A3D9JML0"/>
<feature type="region of interest" description="Disordered" evidence="1">
    <location>
        <begin position="84"/>
        <end position="107"/>
    </location>
</feature>
<keyword evidence="2" id="KW-0472">Membrane</keyword>
<dbReference type="Proteomes" id="UP000256977">
    <property type="component" value="Unassembled WGS sequence"/>
</dbReference>
<dbReference type="OrthoDB" id="2532896at2"/>
<proteinExistence type="predicted"/>
<organism evidence="3 4">
    <name type="scientific">Cohnella phaseoli</name>
    <dbReference type="NCBI Taxonomy" id="456490"/>
    <lineage>
        <taxon>Bacteria</taxon>
        <taxon>Bacillati</taxon>
        <taxon>Bacillota</taxon>
        <taxon>Bacilli</taxon>
        <taxon>Bacillales</taxon>
        <taxon>Paenibacillaceae</taxon>
        <taxon>Cohnella</taxon>
    </lineage>
</organism>
<evidence type="ECO:0000256" key="1">
    <source>
        <dbReference type="SAM" id="MobiDB-lite"/>
    </source>
</evidence>
<keyword evidence="2" id="KW-0812">Transmembrane</keyword>
<accession>A0A3D9JML0</accession>
<reference evidence="3 4" key="1">
    <citation type="submission" date="2018-07" db="EMBL/GenBank/DDBJ databases">
        <title>Genomic Encyclopedia of Type Strains, Phase III (KMG-III): the genomes of soil and plant-associated and newly described type strains.</title>
        <authorList>
            <person name="Whitman W."/>
        </authorList>
    </citation>
    <scope>NUCLEOTIDE SEQUENCE [LARGE SCALE GENOMIC DNA]</scope>
    <source>
        <strain evidence="3 4">CECT 7287</strain>
    </source>
</reference>
<evidence type="ECO:0000256" key="2">
    <source>
        <dbReference type="SAM" id="Phobius"/>
    </source>
</evidence>
<sequence>MNEFEPGWYAKLKGDPVNCRTFTAAHMERIQRQAAQSRELKTRRRQASQRKRMAAGAAVLVILFGLALNYGRLEKWVATRWSGDTQEQIPAGPSHEQQPPTETANEQQEKLIPVKLSTAFGVLKDALPFDVEQIRNVSLYDELEDKRIDIPREREYVVIQNLAWISLDAAKAESPDAGRTITLKVEAVDGIYTIPYNLEQNTVDLGNGSYYADDMLLLLVKGLAEPDTRLAEADRILEQARVELSEENSGKRDDSFSLDADRMLVGGKDFDEWQSQLLLFSQMQPFRFYDSVTEKVKMMGEYGGVDNLISLNSRLLFASDQYKTKDGVGVGLTKQEVLSKLGKPNLETETEWGYRTGDYIRFYLYFDAGVVKYMSITMPA</sequence>
<feature type="transmembrane region" description="Helical" evidence="2">
    <location>
        <begin position="53"/>
        <end position="71"/>
    </location>
</feature>
<gene>
    <name evidence="3" type="ORF">DFP98_11680</name>
</gene>
<feature type="compositionally biased region" description="Polar residues" evidence="1">
    <location>
        <begin position="95"/>
        <end position="106"/>
    </location>
</feature>
<keyword evidence="4" id="KW-1185">Reference proteome</keyword>
<comment type="caution">
    <text evidence="3">The sequence shown here is derived from an EMBL/GenBank/DDBJ whole genome shotgun (WGS) entry which is preliminary data.</text>
</comment>
<evidence type="ECO:0000313" key="4">
    <source>
        <dbReference type="Proteomes" id="UP000256977"/>
    </source>
</evidence>
<keyword evidence="2" id="KW-1133">Transmembrane helix</keyword>
<name>A0A3D9JML0_9BACL</name>
<protein>
    <submittedName>
        <fullName evidence="3">Uncharacterized protein</fullName>
    </submittedName>
</protein>
<dbReference type="RefSeq" id="WP_116062384.1">
    <property type="nucleotide sequence ID" value="NZ_QRDZ01000016.1"/>
</dbReference>
<dbReference type="EMBL" id="QRDZ01000016">
    <property type="protein sequence ID" value="RED75278.1"/>
    <property type="molecule type" value="Genomic_DNA"/>
</dbReference>